<reference evidence="2" key="1">
    <citation type="submission" date="2012-04" db="EMBL/GenBank/DDBJ databases">
        <authorList>
            <person name="Borisov I.G."/>
            <person name="Ivanikova N.V."/>
            <person name="Pinevich A.V."/>
        </authorList>
    </citation>
    <scope>NUCLEOTIDE SEQUENCE</scope>
    <source>
        <strain evidence="2">CALU 1027</strain>
    </source>
</reference>
<dbReference type="STRING" id="317619.GCA_000332315_02029"/>
<protein>
    <submittedName>
        <fullName evidence="2">Uncharacterized protein</fullName>
    </submittedName>
</protein>
<organism evidence="2 3">
    <name type="scientific">Prochlorothrix hollandica PCC 9006 = CALU 1027</name>
    <dbReference type="NCBI Taxonomy" id="317619"/>
    <lineage>
        <taxon>Bacteria</taxon>
        <taxon>Bacillati</taxon>
        <taxon>Cyanobacteriota</taxon>
        <taxon>Cyanophyceae</taxon>
        <taxon>Prochlorotrichales</taxon>
        <taxon>Prochlorotrichaceae</taxon>
        <taxon>Prochlorothrix</taxon>
    </lineage>
</organism>
<proteinExistence type="predicted"/>
<gene>
    <name evidence="2" type="ORF">PROH_14500</name>
</gene>
<feature type="transmembrane region" description="Helical" evidence="1">
    <location>
        <begin position="156"/>
        <end position="176"/>
    </location>
</feature>
<dbReference type="AlphaFoldDB" id="A0A0M2PXB3"/>
<feature type="transmembrane region" description="Helical" evidence="1">
    <location>
        <begin position="129"/>
        <end position="150"/>
    </location>
</feature>
<comment type="caution">
    <text evidence="2">The sequence shown here is derived from an EMBL/GenBank/DDBJ whole genome shotgun (WGS) entry which is preliminary data.</text>
</comment>
<dbReference type="Proteomes" id="UP000034681">
    <property type="component" value="Unassembled WGS sequence"/>
</dbReference>
<feature type="transmembrane region" description="Helical" evidence="1">
    <location>
        <begin position="188"/>
        <end position="206"/>
    </location>
</feature>
<accession>A0A0M2PXB3</accession>
<keyword evidence="3" id="KW-1185">Reference proteome</keyword>
<keyword evidence="1" id="KW-0472">Membrane</keyword>
<sequence length="511" mass="58458">MYVFLILSISLNLSFLANILPNILYTMANGENLEVANRGINESEVYALKIIHLILPQYISRLGFLKSLTGRYLNSSMPLQNENTSSSLGIVLSIGFVTLLVNILLNNSSAQSKFLHPGFVRIFRYISSLNLYILLFSTVGGLGSIFALTISPQIRAWNRISVFIAFLAVMATSILLESAYYRFVKSGFHKICFYTLCVLIFYVGILDQTSLQFIPSYTDFENGFYNDQKFISTIESSLKPYSMVFQLPYVPYPEAGSLAKIGDYDHMRGYLHSKYLRWSYGSVRGREPSNWQKSISSEPIDEVLVKKLSVVGFDGIYIDRYGYEDNGRQIQSDFIEILKDYPLEDDQKRFMFFNIQDFKEKYIETLKVDREMCKDIALAKPMITFDTGFYAIETDGKDNWRWSNQTGQIKLTNSTKQERSVTMGMEVASGSSTPSSLKVYTDDGDYESNITTISGTPTEYSITLTLKPMHETIINFESNAQQVESLDTRIMFFRLLNFTFTFSDPKEQKCW</sequence>
<keyword evidence="1" id="KW-1133">Transmembrane helix</keyword>
<evidence type="ECO:0000313" key="2">
    <source>
        <dbReference type="EMBL" id="KKI99016.1"/>
    </source>
</evidence>
<keyword evidence="1" id="KW-0812">Transmembrane</keyword>
<evidence type="ECO:0000256" key="1">
    <source>
        <dbReference type="SAM" id="Phobius"/>
    </source>
</evidence>
<feature type="transmembrane region" description="Helical" evidence="1">
    <location>
        <begin position="86"/>
        <end position="105"/>
    </location>
</feature>
<evidence type="ECO:0000313" key="3">
    <source>
        <dbReference type="Proteomes" id="UP000034681"/>
    </source>
</evidence>
<dbReference type="EMBL" id="AJTX02000006">
    <property type="protein sequence ID" value="KKI99016.1"/>
    <property type="molecule type" value="Genomic_DNA"/>
</dbReference>
<name>A0A0M2PXB3_PROHO</name>